<keyword evidence="3" id="KW-0227">DNA damage</keyword>
<evidence type="ECO:0000256" key="4">
    <source>
        <dbReference type="ARBA" id="ARBA00023204"/>
    </source>
</evidence>
<comment type="catalytic activity">
    <reaction evidence="1">
        <text>Hydrolysis of alkylated DNA, releasing 3-methyladenine, 3-methylguanine, 7-methylguanine and 7-methyladenine.</text>
        <dbReference type="EC" id="3.2.2.21"/>
    </reaction>
</comment>
<evidence type="ECO:0000256" key="3">
    <source>
        <dbReference type="ARBA" id="ARBA00022763"/>
    </source>
</evidence>
<dbReference type="PANTHER" id="PTHR43003:SF5">
    <property type="entry name" value="DNA-3-METHYLADENINE GLYCOSYLASE"/>
    <property type="match status" value="1"/>
</dbReference>
<reference evidence="7" key="1">
    <citation type="journal article" date="2019" name="Int. J. Syst. Evol. Microbiol.">
        <title>The Global Catalogue of Microorganisms (GCM) 10K type strain sequencing project: providing services to taxonomists for standard genome sequencing and annotation.</title>
        <authorList>
            <consortium name="The Broad Institute Genomics Platform"/>
            <consortium name="The Broad Institute Genome Sequencing Center for Infectious Disease"/>
            <person name="Wu L."/>
            <person name="Ma J."/>
        </authorList>
    </citation>
    <scope>NUCLEOTIDE SEQUENCE [LARGE SCALE GENOMIC DNA]</scope>
    <source>
        <strain evidence="7">CGMCC 4.1467</strain>
    </source>
</reference>
<feature type="domain" description="HhH-GPD" evidence="5">
    <location>
        <begin position="60"/>
        <end position="207"/>
    </location>
</feature>
<keyword evidence="4" id="KW-0234">DNA repair</keyword>
<dbReference type="Proteomes" id="UP001596472">
    <property type="component" value="Unassembled WGS sequence"/>
</dbReference>
<dbReference type="InterPro" id="IPR051912">
    <property type="entry name" value="Alkylbase_DNA_Glycosylase/TA"/>
</dbReference>
<dbReference type="SUPFAM" id="SSF48150">
    <property type="entry name" value="DNA-glycosylase"/>
    <property type="match status" value="1"/>
</dbReference>
<dbReference type="Gene3D" id="1.10.340.30">
    <property type="entry name" value="Hypothetical protein, domain 2"/>
    <property type="match status" value="1"/>
</dbReference>
<comment type="caution">
    <text evidence="6">The sequence shown here is derived from an EMBL/GenBank/DDBJ whole genome shotgun (WGS) entry which is preliminary data.</text>
</comment>
<dbReference type="Gene3D" id="1.10.1670.40">
    <property type="match status" value="1"/>
</dbReference>
<dbReference type="Pfam" id="PF00730">
    <property type="entry name" value="HhH-GPD"/>
    <property type="match status" value="1"/>
</dbReference>
<sequence>MKDEDQAIAMKLIETIEDVREGARWLGDAVPEFSHALSLTGELPLRRRKDGFEALLDAIVSQQVSVAAGDAIWKRLKKARLTGRRKIAAASDEELRACGLSRQKIRYARALAEAGINYRALRSLSTDETVVILTEVPGIGRWTAEIYSMFSLGHADAFAAGDLALQESARLLFAMNERPSESVLRSMSNEWRPWRAVAARILWRYYHLMKARSGVR</sequence>
<organism evidence="6 7">
    <name type="scientific">Haloferula chungangensis</name>
    <dbReference type="NCBI Taxonomy" id="1048331"/>
    <lineage>
        <taxon>Bacteria</taxon>
        <taxon>Pseudomonadati</taxon>
        <taxon>Verrucomicrobiota</taxon>
        <taxon>Verrucomicrobiia</taxon>
        <taxon>Verrucomicrobiales</taxon>
        <taxon>Verrucomicrobiaceae</taxon>
        <taxon>Haloferula</taxon>
    </lineage>
</organism>
<evidence type="ECO:0000256" key="2">
    <source>
        <dbReference type="ARBA" id="ARBA00012000"/>
    </source>
</evidence>
<evidence type="ECO:0000313" key="7">
    <source>
        <dbReference type="Proteomes" id="UP001596472"/>
    </source>
</evidence>
<gene>
    <name evidence="6" type="ORF">ACFQY0_18335</name>
</gene>
<dbReference type="SMART" id="SM00478">
    <property type="entry name" value="ENDO3c"/>
    <property type="match status" value="1"/>
</dbReference>
<keyword evidence="7" id="KW-1185">Reference proteome</keyword>
<protein>
    <recommendedName>
        <fullName evidence="2">DNA-3-methyladenine glycosylase II</fullName>
        <ecNumber evidence="2">3.2.2.21</ecNumber>
    </recommendedName>
</protein>
<dbReference type="InterPro" id="IPR003265">
    <property type="entry name" value="HhH-GPD_domain"/>
</dbReference>
<name>A0ABW2LBW4_9BACT</name>
<evidence type="ECO:0000256" key="1">
    <source>
        <dbReference type="ARBA" id="ARBA00000086"/>
    </source>
</evidence>
<evidence type="ECO:0000259" key="5">
    <source>
        <dbReference type="SMART" id="SM00478"/>
    </source>
</evidence>
<accession>A0ABW2LBW4</accession>
<dbReference type="InterPro" id="IPR011257">
    <property type="entry name" value="DNA_glycosylase"/>
</dbReference>
<dbReference type="EC" id="3.2.2.21" evidence="2"/>
<dbReference type="PANTHER" id="PTHR43003">
    <property type="entry name" value="DNA-3-METHYLADENINE GLYCOSYLASE"/>
    <property type="match status" value="1"/>
</dbReference>
<proteinExistence type="predicted"/>
<dbReference type="CDD" id="cd00056">
    <property type="entry name" value="ENDO3c"/>
    <property type="match status" value="1"/>
</dbReference>
<evidence type="ECO:0000313" key="6">
    <source>
        <dbReference type="EMBL" id="MFC7339158.1"/>
    </source>
</evidence>
<dbReference type="EMBL" id="JBHTBS010000013">
    <property type="protein sequence ID" value="MFC7339158.1"/>
    <property type="molecule type" value="Genomic_DNA"/>
</dbReference>